<dbReference type="InterPro" id="IPR002049">
    <property type="entry name" value="LE_dom"/>
</dbReference>
<keyword evidence="6" id="KW-0677">Repeat</keyword>
<dbReference type="InterPro" id="IPR039808">
    <property type="entry name" value="Cadherin"/>
</dbReference>
<dbReference type="PROSITE" id="PS00232">
    <property type="entry name" value="CADHERIN_1"/>
    <property type="match status" value="4"/>
</dbReference>
<evidence type="ECO:0000256" key="4">
    <source>
        <dbReference type="ARBA" id="ARBA00022692"/>
    </source>
</evidence>
<name>A0A9J7IK19_SPOLT</name>
<feature type="transmembrane region" description="Helical" evidence="17">
    <location>
        <begin position="1208"/>
        <end position="1228"/>
    </location>
</feature>
<evidence type="ECO:0000256" key="6">
    <source>
        <dbReference type="ARBA" id="ARBA00022737"/>
    </source>
</evidence>
<dbReference type="GO" id="GO:0007424">
    <property type="term" value="P:open tracheal system development"/>
    <property type="evidence" value="ECO:0007669"/>
    <property type="project" value="UniProtKB-ARBA"/>
</dbReference>
<dbReference type="RefSeq" id="XP_022815775.1">
    <property type="nucleotide sequence ID" value="XM_022960007.1"/>
</dbReference>
<feature type="domain" description="Cadherin" evidence="20">
    <location>
        <begin position="78"/>
        <end position="187"/>
    </location>
</feature>
<keyword evidence="8 15" id="KW-0130">Cell adhesion</keyword>
<dbReference type="GO" id="GO:0007297">
    <property type="term" value="P:follicle cell of egg chamber migration"/>
    <property type="evidence" value="ECO:0007669"/>
    <property type="project" value="UniProtKB-ARBA"/>
</dbReference>
<dbReference type="FunFam" id="4.10.900.10:FF:000012">
    <property type="entry name" value="Putative DE-cadherin"/>
    <property type="match status" value="1"/>
</dbReference>
<dbReference type="GO" id="GO:0016342">
    <property type="term" value="C:catenin complex"/>
    <property type="evidence" value="ECO:0007669"/>
    <property type="project" value="TreeGrafter"/>
</dbReference>
<dbReference type="GO" id="GO:0009887">
    <property type="term" value="P:animal organ morphogenesis"/>
    <property type="evidence" value="ECO:0007669"/>
    <property type="project" value="UniProtKB-ARBA"/>
</dbReference>
<feature type="chain" id="PRO_5039922937" evidence="18">
    <location>
        <begin position="26"/>
        <end position="1378"/>
    </location>
</feature>
<dbReference type="Pfam" id="PF02210">
    <property type="entry name" value="Laminin_G_2"/>
    <property type="match status" value="1"/>
</dbReference>
<evidence type="ECO:0000256" key="1">
    <source>
        <dbReference type="ARBA" id="ARBA00004251"/>
    </source>
</evidence>
<evidence type="ECO:0000313" key="22">
    <source>
        <dbReference type="RefSeq" id="XP_022815775.1"/>
    </source>
</evidence>
<feature type="signal peptide" evidence="18">
    <location>
        <begin position="1"/>
        <end position="25"/>
    </location>
</feature>
<dbReference type="GeneID" id="111349044"/>
<dbReference type="Gene3D" id="4.10.900.10">
    <property type="entry name" value="TCF3-CBD (Catenin binding domain)"/>
    <property type="match status" value="1"/>
</dbReference>
<dbReference type="FunFam" id="2.60.40.60:FF:000058">
    <property type="entry name" value="FAT atypical cadherin 3"/>
    <property type="match status" value="1"/>
</dbReference>
<evidence type="ECO:0000256" key="3">
    <source>
        <dbReference type="ARBA" id="ARBA00022536"/>
    </source>
</evidence>
<dbReference type="InterPro" id="IPR027397">
    <property type="entry name" value="Catenin-bd_sf"/>
</dbReference>
<organism evidence="21 22">
    <name type="scientific">Spodoptera litura</name>
    <name type="common">Asian cotton leafworm</name>
    <dbReference type="NCBI Taxonomy" id="69820"/>
    <lineage>
        <taxon>Eukaryota</taxon>
        <taxon>Metazoa</taxon>
        <taxon>Ecdysozoa</taxon>
        <taxon>Arthropoda</taxon>
        <taxon>Hexapoda</taxon>
        <taxon>Insecta</taxon>
        <taxon>Pterygota</taxon>
        <taxon>Neoptera</taxon>
        <taxon>Endopterygota</taxon>
        <taxon>Lepidoptera</taxon>
        <taxon>Glossata</taxon>
        <taxon>Ditrysia</taxon>
        <taxon>Noctuoidea</taxon>
        <taxon>Noctuidae</taxon>
        <taxon>Amphipyrinae</taxon>
        <taxon>Spodoptera</taxon>
    </lineage>
</organism>
<evidence type="ECO:0000256" key="12">
    <source>
        <dbReference type="ARBA" id="ARBA00023180"/>
    </source>
</evidence>
<keyword evidence="21" id="KW-1185">Reference proteome</keyword>
<dbReference type="FunFam" id="2.60.40.60:FF:000033">
    <property type="entry name" value="FAT atypical cadherin 1"/>
    <property type="match status" value="1"/>
</dbReference>
<dbReference type="Gene3D" id="2.60.40.60">
    <property type="entry name" value="Cadherins"/>
    <property type="match status" value="6"/>
</dbReference>
<dbReference type="GO" id="GO:0098858">
    <property type="term" value="C:actin-based cell projection"/>
    <property type="evidence" value="ECO:0007669"/>
    <property type="project" value="UniProtKB-ARBA"/>
</dbReference>
<dbReference type="InterPro" id="IPR000742">
    <property type="entry name" value="EGF"/>
</dbReference>
<dbReference type="CTD" id="37386"/>
<keyword evidence="9 17" id="KW-1133">Transmembrane helix</keyword>
<dbReference type="CDD" id="cd00055">
    <property type="entry name" value="EGF_Lam"/>
    <property type="match status" value="1"/>
</dbReference>
<evidence type="ECO:0000256" key="14">
    <source>
        <dbReference type="PROSITE-ProRule" id="PRU00122"/>
    </source>
</evidence>
<dbReference type="CDD" id="cd11304">
    <property type="entry name" value="Cadherin_repeat"/>
    <property type="match status" value="5"/>
</dbReference>
<dbReference type="Gene3D" id="2.60.120.200">
    <property type="match status" value="1"/>
</dbReference>
<keyword evidence="5 18" id="KW-0732">Signal</keyword>
<evidence type="ECO:0000256" key="11">
    <source>
        <dbReference type="ARBA" id="ARBA00023157"/>
    </source>
</evidence>
<sequence length="1378" mass="154233">MMFVRGSEGGILAALLLYSLAVASAQYTKAREHTSHHVTRLRHSRHLEGYLPIHTSSFVPATVPKLAVKDNHKPLFTECLNYRPTVKEEQPVGTYVFTVHAEDRDPPDMGGTVTYKFVSTPGEKERFHVDPETGKITTADIFDHDEPSREKEAYITVRASDNGQPQLDDACTIKILIEDINDNQPVFDKVSYSESVPQDLPSGREVMRISATDIDDGNNSIVHYSLDSNSPDQAYFYIDPDNGVIFLNKTIDKAPGYKFKLSAIVKDMGTPPQQSSITLDIQVVESNKKSPSFIEVPDEPIRLKENYSDFNTPIATVRAVSNIPEEKKLQFELVQGQTEQTNKWHTFVLEPEADSAYIKLGNHLDFEKITDYTLTVRIQNNYKLAAETIIQIEVEDVNDNIPILSEIRSGSVLENENPGTPVMQVRAFDADGTSANNQITYELGDPSDPFAIDSITGNITTLKMFDREERSFYNIKIIATDNSESALIPGKHNAGQQVFLIEIADKNDNPPHFTQDTYVAESIAENANINELVTVVSALDIDTASVVTYSIVAGNTYDAFVIRNFTGEIRVNNELDYENITSYSLDVRAFDGIYEDYAKVIINIENLNDNPPVFLANYTKTIEEEKLYEGCIVKVEAYDPDIKDRNAPQNIVYSLVKHEQKEFLQIDNDGCLRLTKPLDRDQPLGFTRWQILIMAADHGGRLGSDSLRSTTEVILELTDINDNAPFLTNGEAPDTEIGRVYVDDPDDWDLADKRFMWLPSYEQRSPYFDIHSNTGMITMKEGTPNGTYLLRFNVTEENEPLVPFHWVEATVNVTIKEIPEEAVDKSGSIRFVNITAEEFIVPEPDGTSKKEKLHRRLAQLYNTSMDNVDVFTVFTKNTVKDVFLDVRFAAHGSPYYPPEKLDSMVIGIQEKLEEELQSKIYMVKIDECLIEKEQCEDSCRNVLMKNNVPLSVYTNTTSFVGVSARVESECTCDVVEPLVCLNGGTPFADKCECPEGLSGPHCEQTSIGFHGDGWAMYSSPPACQEGHVTLTVTSHSSNSLVFYLGPLKHNPLLEVQDFMSLELVEGFPVLLVNYGSGTTRLNNSVVHVADGKPHLIEIVLMRSSIEMFVDRCKLSTCMSLAAPTGPREILNVNGPLQLGGSSIDLQHLARTFGWKHVPTNQNFVGCISNFTYNDFMYNLGEPSLHRNADPSCQRSMFTAVTFGIDTNFLVAILVCIVILAILLLAVVVHRRRADAWAEKELDDIRENIIAYEDEGGGEGDAGYDLHVLRQMYDGPLPDTDTFMQSRGMVGAAPDISGFLDDKKSVLDRDPDITPYDDVRHYAYEGDGNTSGSLSSLASCTDDGDLKFNYLQTFGPRFRKLADMYGDEDEDRPHEESWC</sequence>
<reference evidence="22" key="1">
    <citation type="submission" date="2025-08" db="UniProtKB">
        <authorList>
            <consortium name="RefSeq"/>
        </authorList>
    </citation>
    <scope>IDENTIFICATION</scope>
    <source>
        <strain evidence="22">Ishihara</strain>
        <tissue evidence="22">Whole body</tissue>
    </source>
</reference>
<dbReference type="GO" id="GO:0007163">
    <property type="term" value="P:establishment or maintenance of cell polarity"/>
    <property type="evidence" value="ECO:0007669"/>
    <property type="project" value="UniProtKB-ARBA"/>
</dbReference>
<dbReference type="InterPro" id="IPR002126">
    <property type="entry name" value="Cadherin-like_dom"/>
</dbReference>
<keyword evidence="7 13" id="KW-0106">Calcium</keyword>
<feature type="domain" description="Cadherin" evidence="20">
    <location>
        <begin position="522"/>
        <end position="614"/>
    </location>
</feature>
<evidence type="ECO:0000256" key="10">
    <source>
        <dbReference type="ARBA" id="ARBA00023136"/>
    </source>
</evidence>
<dbReference type="SUPFAM" id="SSF49899">
    <property type="entry name" value="Concanavalin A-like lectins/glucanases"/>
    <property type="match status" value="1"/>
</dbReference>
<evidence type="ECO:0000313" key="21">
    <source>
        <dbReference type="Proteomes" id="UP000301870"/>
    </source>
</evidence>
<dbReference type="GO" id="GO:0035239">
    <property type="term" value="P:tube morphogenesis"/>
    <property type="evidence" value="ECO:0007669"/>
    <property type="project" value="UniProtKB-ARBA"/>
</dbReference>
<dbReference type="SUPFAM" id="SSF49313">
    <property type="entry name" value="Cadherin-like"/>
    <property type="match status" value="7"/>
</dbReference>
<dbReference type="InterPro" id="IPR056370">
    <property type="entry name" value="Shg-like_Ig-like"/>
</dbReference>
<dbReference type="PROSITE" id="PS50025">
    <property type="entry name" value="LAM_G_DOMAIN"/>
    <property type="match status" value="1"/>
</dbReference>
<gene>
    <name evidence="22" type="primary">LOC111349044</name>
</gene>
<feature type="domain" description="Cadherin" evidence="20">
    <location>
        <begin position="614"/>
        <end position="727"/>
    </location>
</feature>
<dbReference type="InterPro" id="IPR020894">
    <property type="entry name" value="Cadherin_CS"/>
</dbReference>
<keyword evidence="12" id="KW-0325">Glycoprotein</keyword>
<evidence type="ECO:0000256" key="5">
    <source>
        <dbReference type="ARBA" id="ARBA00022729"/>
    </source>
</evidence>
<comment type="caution">
    <text evidence="14">Lacks conserved residue(s) required for the propagation of feature annotation.</text>
</comment>
<dbReference type="Pfam" id="PF01049">
    <property type="entry name" value="CADH_Y-type_LIR"/>
    <property type="match status" value="1"/>
</dbReference>
<dbReference type="GO" id="GO:0007156">
    <property type="term" value="P:homophilic cell adhesion via plasma membrane adhesion molecules"/>
    <property type="evidence" value="ECO:0007669"/>
    <property type="project" value="InterPro"/>
</dbReference>
<feature type="domain" description="Cadherin" evidence="20">
    <location>
        <begin position="188"/>
        <end position="293"/>
    </location>
</feature>
<accession>A0A9J7IK19</accession>
<keyword evidence="10 17" id="KW-0472">Membrane</keyword>
<dbReference type="InterPro" id="IPR000233">
    <property type="entry name" value="Cadherin_Y-type_LIR"/>
</dbReference>
<keyword evidence="4 15" id="KW-0812">Transmembrane</keyword>
<protein>
    <submittedName>
        <fullName evidence="22">DE-cadherin isoform X2</fullName>
    </submittedName>
</protein>
<dbReference type="CDD" id="cd00110">
    <property type="entry name" value="LamG"/>
    <property type="match status" value="1"/>
</dbReference>
<evidence type="ECO:0000256" key="13">
    <source>
        <dbReference type="PROSITE-ProRule" id="PRU00043"/>
    </source>
</evidence>
<dbReference type="GO" id="GO:0001736">
    <property type="term" value="P:establishment of planar polarity"/>
    <property type="evidence" value="ECO:0007669"/>
    <property type="project" value="UniProtKB-ARBA"/>
</dbReference>
<dbReference type="GO" id="GO:0008013">
    <property type="term" value="F:beta-catenin binding"/>
    <property type="evidence" value="ECO:0007669"/>
    <property type="project" value="TreeGrafter"/>
</dbReference>
<dbReference type="PANTHER" id="PTHR24027">
    <property type="entry name" value="CADHERIN-23"/>
    <property type="match status" value="1"/>
</dbReference>
<evidence type="ECO:0000259" key="20">
    <source>
        <dbReference type="PROSITE" id="PS50268"/>
    </source>
</evidence>
<dbReference type="Proteomes" id="UP000301870">
    <property type="component" value="Chromosome 8"/>
</dbReference>
<keyword evidence="3" id="KW-0245">EGF-like domain</keyword>
<dbReference type="InterPro" id="IPR013320">
    <property type="entry name" value="ConA-like_dom_sf"/>
</dbReference>
<dbReference type="SMART" id="SM00112">
    <property type="entry name" value="CA"/>
    <property type="match status" value="6"/>
</dbReference>
<dbReference type="GO" id="GO:0048565">
    <property type="term" value="P:digestive tract development"/>
    <property type="evidence" value="ECO:0007669"/>
    <property type="project" value="UniProtKB-ARBA"/>
</dbReference>
<feature type="domain" description="Laminin G" evidence="19">
    <location>
        <begin position="1006"/>
        <end position="1192"/>
    </location>
</feature>
<comment type="function">
    <text evidence="16">Cadherins are calcium-dependent cell adhesion proteins.</text>
</comment>
<dbReference type="GO" id="GO:0008104">
    <property type="term" value="P:intracellular protein localization"/>
    <property type="evidence" value="ECO:0007669"/>
    <property type="project" value="UniProtKB-ARBA"/>
</dbReference>
<dbReference type="GO" id="GO:0048589">
    <property type="term" value="P:developmental growth"/>
    <property type="evidence" value="ECO:0007669"/>
    <property type="project" value="UniProtKB-ARBA"/>
</dbReference>
<dbReference type="GO" id="GO:0005509">
    <property type="term" value="F:calcium ion binding"/>
    <property type="evidence" value="ECO:0007669"/>
    <property type="project" value="UniProtKB-UniRule"/>
</dbReference>
<dbReference type="SMART" id="SM00282">
    <property type="entry name" value="LamG"/>
    <property type="match status" value="1"/>
</dbReference>
<evidence type="ECO:0000256" key="16">
    <source>
        <dbReference type="RuleBase" id="RU004357"/>
    </source>
</evidence>
<evidence type="ECO:0000256" key="7">
    <source>
        <dbReference type="ARBA" id="ARBA00022837"/>
    </source>
</evidence>
<evidence type="ECO:0000256" key="9">
    <source>
        <dbReference type="ARBA" id="ARBA00022989"/>
    </source>
</evidence>
<evidence type="ECO:0000256" key="18">
    <source>
        <dbReference type="SAM" id="SignalP"/>
    </source>
</evidence>
<dbReference type="InterPro" id="IPR015919">
    <property type="entry name" value="Cadherin-like_sf"/>
</dbReference>
<dbReference type="FunFam" id="2.60.40.60:FF:000032">
    <property type="entry name" value="FAT atypical cadherin 1"/>
    <property type="match status" value="1"/>
</dbReference>
<dbReference type="GO" id="GO:0070161">
    <property type="term" value="C:anchoring junction"/>
    <property type="evidence" value="ECO:0007669"/>
    <property type="project" value="UniProtKB-ARBA"/>
</dbReference>
<dbReference type="GO" id="GO:0007431">
    <property type="term" value="P:salivary gland development"/>
    <property type="evidence" value="ECO:0007669"/>
    <property type="project" value="UniProtKB-ARBA"/>
</dbReference>
<evidence type="ECO:0000259" key="19">
    <source>
        <dbReference type="PROSITE" id="PS50025"/>
    </source>
</evidence>
<evidence type="ECO:0000256" key="2">
    <source>
        <dbReference type="ARBA" id="ARBA00004651"/>
    </source>
</evidence>
<proteinExistence type="predicted"/>
<dbReference type="Pfam" id="PF24811">
    <property type="entry name" value="Ig_Shg"/>
    <property type="match status" value="1"/>
</dbReference>
<dbReference type="PANTHER" id="PTHR24027:SF422">
    <property type="entry name" value="CADHERIN DOMAIN-CONTAINING PROTEIN"/>
    <property type="match status" value="1"/>
</dbReference>
<dbReference type="Pfam" id="PF00028">
    <property type="entry name" value="Cadherin"/>
    <property type="match status" value="5"/>
</dbReference>
<dbReference type="InterPro" id="IPR001791">
    <property type="entry name" value="Laminin_G"/>
</dbReference>
<evidence type="ECO:0000256" key="15">
    <source>
        <dbReference type="RuleBase" id="RU003318"/>
    </source>
</evidence>
<feature type="domain" description="Cadherin" evidence="20">
    <location>
        <begin position="308"/>
        <end position="404"/>
    </location>
</feature>
<comment type="subcellular location">
    <subcellularLocation>
        <location evidence="2">Cell membrane</location>
        <topology evidence="2">Multi-pass membrane protein</topology>
    </subcellularLocation>
    <subcellularLocation>
        <location evidence="1 15">Cell membrane</location>
        <topology evidence="1 15">Single-pass type I membrane protein</topology>
    </subcellularLocation>
</comment>
<feature type="domain" description="Cadherin" evidence="20">
    <location>
        <begin position="404"/>
        <end position="513"/>
    </location>
</feature>
<dbReference type="PRINTS" id="PR00205">
    <property type="entry name" value="CADHERIN"/>
</dbReference>
<keyword evidence="11" id="KW-1015">Disulfide bond</keyword>
<dbReference type="PROSITE" id="PS50268">
    <property type="entry name" value="CADHERIN_2"/>
    <property type="match status" value="6"/>
</dbReference>
<dbReference type="GO" id="GO:0045296">
    <property type="term" value="F:cadherin binding"/>
    <property type="evidence" value="ECO:0007669"/>
    <property type="project" value="TreeGrafter"/>
</dbReference>
<dbReference type="PROSITE" id="PS00022">
    <property type="entry name" value="EGF_1"/>
    <property type="match status" value="1"/>
</dbReference>
<evidence type="ECO:0000256" key="17">
    <source>
        <dbReference type="SAM" id="Phobius"/>
    </source>
</evidence>
<evidence type="ECO:0000256" key="8">
    <source>
        <dbReference type="ARBA" id="ARBA00022889"/>
    </source>
</evidence>